<keyword evidence="2" id="KW-1185">Reference proteome</keyword>
<accession>A0ABU7P595</accession>
<name>A0ABU7P595_9ACTN</name>
<organism evidence="1 2">
    <name type="scientific">Actinacidiphila polyblastidii</name>
    <dbReference type="NCBI Taxonomy" id="3110430"/>
    <lineage>
        <taxon>Bacteria</taxon>
        <taxon>Bacillati</taxon>
        <taxon>Actinomycetota</taxon>
        <taxon>Actinomycetes</taxon>
        <taxon>Kitasatosporales</taxon>
        <taxon>Streptomycetaceae</taxon>
        <taxon>Actinacidiphila</taxon>
    </lineage>
</organism>
<sequence>MTDILFRGGNRDGLAQSFDGPAAVAMTFVPCDPASGIPIDSLAEKYERTGHAVRRGEKDYQLYTFVDPEQPSA</sequence>
<dbReference type="Proteomes" id="UP001344658">
    <property type="component" value="Unassembled WGS sequence"/>
</dbReference>
<evidence type="ECO:0000313" key="1">
    <source>
        <dbReference type="EMBL" id="MEE4540974.1"/>
    </source>
</evidence>
<protein>
    <submittedName>
        <fullName evidence="1">Uncharacterized protein</fullName>
    </submittedName>
</protein>
<dbReference type="EMBL" id="JAZEWV010000002">
    <property type="protein sequence ID" value="MEE4540974.1"/>
    <property type="molecule type" value="Genomic_DNA"/>
</dbReference>
<reference evidence="1 2" key="1">
    <citation type="submission" date="2023-12" db="EMBL/GenBank/DDBJ databases">
        <title>Streptomyces sp. V4-01.</title>
        <authorList>
            <person name="Somphong A."/>
            <person name="Phongsopitanun W."/>
        </authorList>
    </citation>
    <scope>NUCLEOTIDE SEQUENCE [LARGE SCALE GENOMIC DNA]</scope>
    <source>
        <strain evidence="1 2">V4-01</strain>
    </source>
</reference>
<dbReference type="RefSeq" id="WP_330792868.1">
    <property type="nucleotide sequence ID" value="NZ_JAZEWV010000002.1"/>
</dbReference>
<proteinExistence type="predicted"/>
<comment type="caution">
    <text evidence="1">The sequence shown here is derived from an EMBL/GenBank/DDBJ whole genome shotgun (WGS) entry which is preliminary data.</text>
</comment>
<gene>
    <name evidence="1" type="ORF">V2S66_03200</name>
</gene>
<evidence type="ECO:0000313" key="2">
    <source>
        <dbReference type="Proteomes" id="UP001344658"/>
    </source>
</evidence>